<accession>A0A1J6J891</accession>
<dbReference type="PROSITE" id="PS51999">
    <property type="entry name" value="ZF_GRF"/>
    <property type="match status" value="1"/>
</dbReference>
<evidence type="ECO:0000256" key="2">
    <source>
        <dbReference type="ARBA" id="ARBA00022771"/>
    </source>
</evidence>
<evidence type="ECO:0000256" key="4">
    <source>
        <dbReference type="PROSITE-ProRule" id="PRU01343"/>
    </source>
</evidence>
<dbReference type="STRING" id="49451.A0A1J6J891"/>
<dbReference type="Gramene" id="OIT03409">
    <property type="protein sequence ID" value="OIT03409"/>
    <property type="gene ID" value="A4A49_52952"/>
</dbReference>
<gene>
    <name evidence="6" type="ORF">A4A49_52952</name>
</gene>
<dbReference type="OMA" id="ANSCRFF"/>
<dbReference type="Proteomes" id="UP000187609">
    <property type="component" value="Unassembled WGS sequence"/>
</dbReference>
<dbReference type="SMR" id="A0A1J6J891"/>
<dbReference type="Pfam" id="PF06839">
    <property type="entry name" value="Zn_ribbon_GRF"/>
    <property type="match status" value="1"/>
</dbReference>
<sequence length="104" mass="12059">MNVLCRCGKPTPLKVAWTTANPGRRFFGCSLYPKANSCRFFQWYEPPFPEQANIVISGLLKKTNKLSERERMLKFLAKVSTIFQFTFESGFVHVQIDKQLFDSM</sequence>
<evidence type="ECO:0000256" key="3">
    <source>
        <dbReference type="ARBA" id="ARBA00022833"/>
    </source>
</evidence>
<dbReference type="EMBL" id="MJEQ01037187">
    <property type="protein sequence ID" value="OIT03409.1"/>
    <property type="molecule type" value="Genomic_DNA"/>
</dbReference>
<name>A0A1J6J891_NICAT</name>
<protein>
    <recommendedName>
        <fullName evidence="5">GRF-type domain-containing protein</fullName>
    </recommendedName>
</protein>
<dbReference type="GO" id="GO:0008270">
    <property type="term" value="F:zinc ion binding"/>
    <property type="evidence" value="ECO:0007669"/>
    <property type="project" value="UniProtKB-KW"/>
</dbReference>
<keyword evidence="1" id="KW-0479">Metal-binding</keyword>
<dbReference type="PANTHER" id="PTHR33248">
    <property type="entry name" value="ZINC ION-BINDING PROTEIN"/>
    <property type="match status" value="1"/>
</dbReference>
<evidence type="ECO:0000256" key="1">
    <source>
        <dbReference type="ARBA" id="ARBA00022723"/>
    </source>
</evidence>
<dbReference type="InterPro" id="IPR010666">
    <property type="entry name" value="Znf_GRF"/>
</dbReference>
<evidence type="ECO:0000313" key="6">
    <source>
        <dbReference type="EMBL" id="OIT03409.1"/>
    </source>
</evidence>
<comment type="caution">
    <text evidence="6">The sequence shown here is derived from an EMBL/GenBank/DDBJ whole genome shotgun (WGS) entry which is preliminary data.</text>
</comment>
<organism evidence="6 7">
    <name type="scientific">Nicotiana attenuata</name>
    <name type="common">Coyote tobacco</name>
    <dbReference type="NCBI Taxonomy" id="49451"/>
    <lineage>
        <taxon>Eukaryota</taxon>
        <taxon>Viridiplantae</taxon>
        <taxon>Streptophyta</taxon>
        <taxon>Embryophyta</taxon>
        <taxon>Tracheophyta</taxon>
        <taxon>Spermatophyta</taxon>
        <taxon>Magnoliopsida</taxon>
        <taxon>eudicotyledons</taxon>
        <taxon>Gunneridae</taxon>
        <taxon>Pentapetalae</taxon>
        <taxon>asterids</taxon>
        <taxon>lamiids</taxon>
        <taxon>Solanales</taxon>
        <taxon>Solanaceae</taxon>
        <taxon>Nicotianoideae</taxon>
        <taxon>Nicotianeae</taxon>
        <taxon>Nicotiana</taxon>
    </lineage>
</organism>
<evidence type="ECO:0000259" key="5">
    <source>
        <dbReference type="PROSITE" id="PS51999"/>
    </source>
</evidence>
<evidence type="ECO:0000313" key="7">
    <source>
        <dbReference type="Proteomes" id="UP000187609"/>
    </source>
</evidence>
<keyword evidence="2 4" id="KW-0863">Zinc-finger</keyword>
<keyword evidence="3" id="KW-0862">Zinc</keyword>
<dbReference type="AlphaFoldDB" id="A0A1J6J891"/>
<feature type="domain" description="GRF-type" evidence="5">
    <location>
        <begin position="5"/>
        <end position="47"/>
    </location>
</feature>
<reference evidence="6" key="1">
    <citation type="submission" date="2016-11" db="EMBL/GenBank/DDBJ databases">
        <title>The genome of Nicotiana attenuata.</title>
        <authorList>
            <person name="Xu S."/>
            <person name="Brockmoeller T."/>
            <person name="Gaquerel E."/>
            <person name="Navarro A."/>
            <person name="Kuhl H."/>
            <person name="Gase K."/>
            <person name="Ling Z."/>
            <person name="Zhou W."/>
            <person name="Kreitzer C."/>
            <person name="Stanke M."/>
            <person name="Tang H."/>
            <person name="Lyons E."/>
            <person name="Pandey P."/>
            <person name="Pandey S.P."/>
            <person name="Timmermann B."/>
            <person name="Baldwin I.T."/>
        </authorList>
    </citation>
    <scope>NUCLEOTIDE SEQUENCE [LARGE SCALE GENOMIC DNA]</scope>
    <source>
        <strain evidence="6">UT</strain>
    </source>
</reference>
<keyword evidence="7" id="KW-1185">Reference proteome</keyword>
<proteinExistence type="predicted"/>